<evidence type="ECO:0000256" key="4">
    <source>
        <dbReference type="ARBA" id="ARBA00022714"/>
    </source>
</evidence>
<comment type="cofactor">
    <cofactor evidence="12">
        <name>[2Fe-2S] cluster</name>
        <dbReference type="ChEBI" id="CHEBI:190135"/>
    </cofactor>
    <text evidence="12">Binds 1 [2Fe-2S] cluster per subunit.</text>
</comment>
<dbReference type="GO" id="GO:0051537">
    <property type="term" value="F:2 iron, 2 sulfur cluster binding"/>
    <property type="evidence" value="ECO:0007669"/>
    <property type="project" value="UniProtKB-KW"/>
</dbReference>
<dbReference type="GO" id="GO:0050660">
    <property type="term" value="F:flavin adenine dinucleotide binding"/>
    <property type="evidence" value="ECO:0007669"/>
    <property type="project" value="InterPro"/>
</dbReference>
<evidence type="ECO:0000259" key="13">
    <source>
        <dbReference type="PROSITE" id="PS51384"/>
    </source>
</evidence>
<dbReference type="SUPFAM" id="SSF52343">
    <property type="entry name" value="Ferredoxin reductase-like, C-terminal NADP-linked domain"/>
    <property type="match status" value="1"/>
</dbReference>
<accession>A0A369MWY7</accession>
<evidence type="ECO:0000256" key="6">
    <source>
        <dbReference type="ARBA" id="ARBA00022827"/>
    </source>
</evidence>
<dbReference type="CDD" id="cd06218">
    <property type="entry name" value="DHOD_e_trans"/>
    <property type="match status" value="1"/>
</dbReference>
<dbReference type="InterPro" id="IPR001433">
    <property type="entry name" value="OxRdtase_FAD/NAD-bd"/>
</dbReference>
<evidence type="ECO:0000313" key="14">
    <source>
        <dbReference type="EMBL" id="MVN31647.1"/>
    </source>
</evidence>
<dbReference type="OMA" id="CGQCCVD"/>
<evidence type="ECO:0000313" key="16">
    <source>
        <dbReference type="Proteomes" id="UP000253752"/>
    </source>
</evidence>
<dbReference type="InterPro" id="IPR039261">
    <property type="entry name" value="FNR_nucleotide-bd"/>
</dbReference>
<keyword evidence="4 12" id="KW-0001">2Fe-2S</keyword>
<reference evidence="14 17" key="2">
    <citation type="submission" date="2019-11" db="EMBL/GenBank/DDBJ databases">
        <title>Whole genome shotgun sequencing (WGS) data from Adlercreutzia equolifaciens ResAG-91, Eggerthella lenta MRI-F36, MRI-F37, MRI-F40, ResAG-49, ResAG-88, ResAG-121, ResAG-145, and Gordonibacter sp. ResAG-5, ResAG-26, ResAG-43, ResAG-50, ResAG-59.</title>
        <authorList>
            <person name="Stoll D.A."/>
            <person name="Danylec N."/>
            <person name="Franz C.M.A.P."/>
            <person name="Huch M."/>
        </authorList>
    </citation>
    <scope>NUCLEOTIDE SEQUENCE [LARGE SCALE GENOMIC DNA]</scope>
    <source>
        <strain evidence="14 17">ResAG-88</strain>
    </source>
</reference>
<evidence type="ECO:0000256" key="2">
    <source>
        <dbReference type="ARBA" id="ARBA00022448"/>
    </source>
</evidence>
<sequence>MALVNERARILANEEVGPNLYLMELAASHIAASIEPGQFVHMKVPSMEAHILRRPFSVYARDAAAGTLEVLYQSVGFGTDHMTRIEPERAEHLSGAELIGPVGRGWQPPANARRALLVGGGVGAAPLFMLCESLISAGVRTDVVLGAQTEAALTCRGRYEALLDEPPRCATDDGSFGREGFCTSLVAEALAEAAEAGEPYDYLAVCGPEPLMKIVAGMAAEAGVPCEVSMEKRMACGVGACLSCVVDTVGGKQRACVDGPVFDARKVVW</sequence>
<comment type="cofactor">
    <cofactor evidence="11">
        <name>FAD</name>
        <dbReference type="ChEBI" id="CHEBI:57692"/>
    </cofactor>
    <text evidence="11">Binds 1 FAD per subunit.</text>
</comment>
<dbReference type="EMBL" id="PPTX01000001">
    <property type="protein sequence ID" value="RDB81960.1"/>
    <property type="molecule type" value="Genomic_DNA"/>
</dbReference>
<evidence type="ECO:0000256" key="10">
    <source>
        <dbReference type="ARBA" id="ARBA00034078"/>
    </source>
</evidence>
<dbReference type="PANTHER" id="PTHR43513">
    <property type="entry name" value="DIHYDROOROTATE DEHYDROGENASE B (NAD(+)), ELECTRON TRANSFER SUBUNIT"/>
    <property type="match status" value="1"/>
</dbReference>
<evidence type="ECO:0000256" key="7">
    <source>
        <dbReference type="ARBA" id="ARBA00022982"/>
    </source>
</evidence>
<evidence type="ECO:0000256" key="5">
    <source>
        <dbReference type="ARBA" id="ARBA00022723"/>
    </source>
</evidence>
<keyword evidence="9 12" id="KW-0411">Iron-sulfur</keyword>
<keyword evidence="7" id="KW-0249">Electron transport</keyword>
<proteinExistence type="inferred from homology"/>
<dbReference type="AlphaFoldDB" id="A0A369MWY7"/>
<dbReference type="GO" id="GO:0006221">
    <property type="term" value="P:pyrimidine nucleotide biosynthetic process"/>
    <property type="evidence" value="ECO:0007669"/>
    <property type="project" value="InterPro"/>
</dbReference>
<reference evidence="15 16" key="1">
    <citation type="journal article" date="2018" name="Elife">
        <title>Discovery and characterization of a prevalent human gut bacterial enzyme sufficient for the inactivation of a family of plant toxins.</title>
        <authorList>
            <person name="Koppel N."/>
            <person name="Bisanz J.E."/>
            <person name="Pandelia M.E."/>
            <person name="Turnbaugh P.J."/>
            <person name="Balskus E.P."/>
        </authorList>
    </citation>
    <scope>NUCLEOTIDE SEQUENCE [LARGE SCALE GENOMIC DNA]</scope>
    <source>
        <strain evidence="15 16">MR1 #12</strain>
    </source>
</reference>
<evidence type="ECO:0000256" key="9">
    <source>
        <dbReference type="ARBA" id="ARBA00023014"/>
    </source>
</evidence>
<dbReference type="InterPro" id="IPR019480">
    <property type="entry name" value="Dihydroorotate_DH_Fe-S-bd"/>
</dbReference>
<evidence type="ECO:0000256" key="8">
    <source>
        <dbReference type="ARBA" id="ARBA00023004"/>
    </source>
</evidence>
<dbReference type="EMBL" id="WPOM01000001">
    <property type="protein sequence ID" value="MVN31647.1"/>
    <property type="molecule type" value="Genomic_DNA"/>
</dbReference>
<dbReference type="Proteomes" id="UP000253752">
    <property type="component" value="Unassembled WGS sequence"/>
</dbReference>
<feature type="binding site" evidence="12">
    <location>
        <position position="244"/>
    </location>
    <ligand>
        <name>[2Fe-2S] cluster</name>
        <dbReference type="ChEBI" id="CHEBI:190135"/>
    </ligand>
</feature>
<evidence type="ECO:0000313" key="17">
    <source>
        <dbReference type="Proteomes" id="UP000436429"/>
    </source>
</evidence>
<evidence type="ECO:0000313" key="15">
    <source>
        <dbReference type="EMBL" id="RDB81960.1"/>
    </source>
</evidence>
<feature type="binding site" evidence="11">
    <location>
        <begin position="54"/>
        <end position="57"/>
    </location>
    <ligand>
        <name>FAD</name>
        <dbReference type="ChEBI" id="CHEBI:57692"/>
    </ligand>
</feature>
<dbReference type="PANTHER" id="PTHR43513:SF3">
    <property type="entry name" value="DIHYDROOROTATE DEHYDROGENASE B (NAD(+)), ELECTRON TRANSFER SUBUNIT-RELATED"/>
    <property type="match status" value="1"/>
</dbReference>
<dbReference type="PROSITE" id="PS51384">
    <property type="entry name" value="FAD_FR"/>
    <property type="match status" value="1"/>
</dbReference>
<keyword evidence="2" id="KW-0813">Transport</keyword>
<keyword evidence="3 11" id="KW-0285">Flavoprotein</keyword>
<dbReference type="GO" id="GO:0046872">
    <property type="term" value="F:metal ion binding"/>
    <property type="evidence" value="ECO:0007669"/>
    <property type="project" value="UniProtKB-KW"/>
</dbReference>
<protein>
    <submittedName>
        <fullName evidence="15">Dihydroorotate dehydrogenase electron transfer subunit</fullName>
    </submittedName>
</protein>
<dbReference type="SUPFAM" id="SSF63380">
    <property type="entry name" value="Riboflavin synthase domain-like"/>
    <property type="match status" value="1"/>
</dbReference>
<dbReference type="GO" id="GO:0016491">
    <property type="term" value="F:oxidoreductase activity"/>
    <property type="evidence" value="ECO:0007669"/>
    <property type="project" value="InterPro"/>
</dbReference>
<keyword evidence="8 12" id="KW-0408">Iron</keyword>
<feature type="binding site" evidence="11">
    <location>
        <begin position="78"/>
        <end position="79"/>
    </location>
    <ligand>
        <name>FAD</name>
        <dbReference type="ChEBI" id="CHEBI:57692"/>
    </ligand>
</feature>
<dbReference type="Proteomes" id="UP000436429">
    <property type="component" value="Unassembled WGS sequence"/>
</dbReference>
<dbReference type="Pfam" id="PF10418">
    <property type="entry name" value="DHODB_Fe-S_bind"/>
    <property type="match status" value="1"/>
</dbReference>
<evidence type="ECO:0000256" key="11">
    <source>
        <dbReference type="PIRSR" id="PIRSR006816-1"/>
    </source>
</evidence>
<feature type="binding site" evidence="12">
    <location>
        <position position="256"/>
    </location>
    <ligand>
        <name>[2Fe-2S] cluster</name>
        <dbReference type="ChEBI" id="CHEBI:190135"/>
    </ligand>
</feature>
<dbReference type="Gene3D" id="2.40.30.10">
    <property type="entry name" value="Translation factors"/>
    <property type="match status" value="1"/>
</dbReference>
<dbReference type="InterPro" id="IPR050353">
    <property type="entry name" value="PyrK_electron_transfer"/>
</dbReference>
<dbReference type="InterPro" id="IPR012165">
    <property type="entry name" value="Cyt_c3_hydrogenase_gsu"/>
</dbReference>
<dbReference type="Gene3D" id="3.40.50.80">
    <property type="entry name" value="Nucleotide-binding domain of ferredoxin-NADP reductase (FNR) module"/>
    <property type="match status" value="1"/>
</dbReference>
<evidence type="ECO:0000256" key="12">
    <source>
        <dbReference type="PIRSR" id="PIRSR006816-2"/>
    </source>
</evidence>
<comment type="caution">
    <text evidence="15">The sequence shown here is derived from an EMBL/GenBank/DDBJ whole genome shotgun (WGS) entry which is preliminary data.</text>
</comment>
<name>A0A369MWY7_EGGLN</name>
<keyword evidence="6 11" id="KW-0274">FAD</keyword>
<dbReference type="InterPro" id="IPR037117">
    <property type="entry name" value="Dihydroorotate_DH_ele_sf"/>
</dbReference>
<feature type="binding site" evidence="12">
    <location>
        <position position="241"/>
    </location>
    <ligand>
        <name>[2Fe-2S] cluster</name>
        <dbReference type="ChEBI" id="CHEBI:190135"/>
    </ligand>
</feature>
<dbReference type="GeneID" id="69511049"/>
<dbReference type="RefSeq" id="WP_009608655.1">
    <property type="nucleotide sequence ID" value="NZ_AP025575.1"/>
</dbReference>
<gene>
    <name evidence="15" type="ORF">C1872_00705</name>
    <name evidence="14" type="ORF">GO726_00435</name>
</gene>
<comment type="cofactor">
    <cofactor evidence="10">
        <name>[2Fe-2S] cluster</name>
        <dbReference type="ChEBI" id="CHEBI:190135"/>
    </cofactor>
</comment>
<feature type="binding site" evidence="11">
    <location>
        <begin position="71"/>
        <end position="73"/>
    </location>
    <ligand>
        <name>FAD</name>
        <dbReference type="ChEBI" id="CHEBI:57692"/>
    </ligand>
</feature>
<dbReference type="Gene3D" id="2.10.240.10">
    <property type="entry name" value="Dihydroorotate dehydrogenase, electron transfer subunit"/>
    <property type="match status" value="1"/>
</dbReference>
<feature type="domain" description="FAD-binding FR-type" evidence="13">
    <location>
        <begin position="3"/>
        <end position="108"/>
    </location>
</feature>
<organism evidence="15 16">
    <name type="scientific">Eggerthella lenta</name>
    <name type="common">Eubacterium lentum</name>
    <dbReference type="NCBI Taxonomy" id="84112"/>
    <lineage>
        <taxon>Bacteria</taxon>
        <taxon>Bacillati</taxon>
        <taxon>Actinomycetota</taxon>
        <taxon>Coriobacteriia</taxon>
        <taxon>Eggerthellales</taxon>
        <taxon>Eggerthellaceae</taxon>
        <taxon>Eggerthella</taxon>
    </lineage>
</organism>
<comment type="similarity">
    <text evidence="1">Belongs to the PyrK family.</text>
</comment>
<evidence type="ECO:0000256" key="1">
    <source>
        <dbReference type="ARBA" id="ARBA00006422"/>
    </source>
</evidence>
<dbReference type="Pfam" id="PF00175">
    <property type="entry name" value="NAD_binding_1"/>
    <property type="match status" value="1"/>
</dbReference>
<dbReference type="InterPro" id="IPR017938">
    <property type="entry name" value="Riboflavin_synthase-like_b-brl"/>
</dbReference>
<dbReference type="InterPro" id="IPR017927">
    <property type="entry name" value="FAD-bd_FR_type"/>
</dbReference>
<feature type="binding site" evidence="12">
    <location>
        <position position="236"/>
    </location>
    <ligand>
        <name>[2Fe-2S] cluster</name>
        <dbReference type="ChEBI" id="CHEBI:190135"/>
    </ligand>
</feature>
<evidence type="ECO:0000256" key="3">
    <source>
        <dbReference type="ARBA" id="ARBA00022630"/>
    </source>
</evidence>
<dbReference type="PRINTS" id="PR00410">
    <property type="entry name" value="PHEHYDRXLASE"/>
</dbReference>
<dbReference type="PIRSF" id="PIRSF006816">
    <property type="entry name" value="Cyc3_hyd_g"/>
    <property type="match status" value="1"/>
</dbReference>
<keyword evidence="5 12" id="KW-0479">Metal-binding</keyword>